<organism evidence="2 3">
    <name type="scientific">Salmonella enterica I</name>
    <dbReference type="NCBI Taxonomy" id="59201"/>
    <lineage>
        <taxon>Bacteria</taxon>
        <taxon>Pseudomonadati</taxon>
        <taxon>Pseudomonadota</taxon>
        <taxon>Gammaproteobacteria</taxon>
        <taxon>Enterobacterales</taxon>
        <taxon>Enterobacteriaceae</taxon>
        <taxon>Salmonella</taxon>
    </lineage>
</organism>
<dbReference type="EMBL" id="UGXT01000002">
    <property type="protein sequence ID" value="SUH34029.1"/>
    <property type="molecule type" value="Genomic_DNA"/>
</dbReference>
<protein>
    <submittedName>
        <fullName evidence="2">Deoxyuridine 5'-triphosphate nucleotidohydrolase</fullName>
        <ecNumber evidence="2">3.6.1.23</ecNumber>
    </submittedName>
</protein>
<name>A0A379WIR4_SALET</name>
<dbReference type="SUPFAM" id="SSF51283">
    <property type="entry name" value="dUTPase-like"/>
    <property type="match status" value="1"/>
</dbReference>
<dbReference type="InterPro" id="IPR036157">
    <property type="entry name" value="dUTPase-like_sf"/>
</dbReference>
<keyword evidence="2" id="KW-0378">Hydrolase</keyword>
<evidence type="ECO:0000313" key="3">
    <source>
        <dbReference type="Proteomes" id="UP000254712"/>
    </source>
</evidence>
<dbReference type="GO" id="GO:0004170">
    <property type="term" value="F:dUTP diphosphatase activity"/>
    <property type="evidence" value="ECO:0007669"/>
    <property type="project" value="UniProtKB-EC"/>
</dbReference>
<dbReference type="InterPro" id="IPR029054">
    <property type="entry name" value="dUTPase-like"/>
</dbReference>
<proteinExistence type="predicted"/>
<accession>A0A379WIR4</accession>
<dbReference type="EC" id="3.6.1.23" evidence="2"/>
<dbReference type="AlphaFoldDB" id="A0A379WIR4"/>
<sequence>MVSIWNRGQDSFTIEPGERIAQMVFVPVVQPNLIWWKHLTPPNVARAASVILAVSKFYASP</sequence>
<gene>
    <name evidence="2" type="primary">dut_1</name>
    <name evidence="2" type="ORF">NCTC8261_00198</name>
</gene>
<dbReference type="Proteomes" id="UP000254712">
    <property type="component" value="Unassembled WGS sequence"/>
</dbReference>
<evidence type="ECO:0000259" key="1">
    <source>
        <dbReference type="Pfam" id="PF00692"/>
    </source>
</evidence>
<dbReference type="Pfam" id="PF00692">
    <property type="entry name" value="dUTPase"/>
    <property type="match status" value="1"/>
</dbReference>
<evidence type="ECO:0000313" key="2">
    <source>
        <dbReference type="EMBL" id="SUH34029.1"/>
    </source>
</evidence>
<dbReference type="Gene3D" id="2.70.40.10">
    <property type="match status" value="1"/>
</dbReference>
<reference evidence="2 3" key="1">
    <citation type="submission" date="2018-06" db="EMBL/GenBank/DDBJ databases">
        <authorList>
            <consortium name="Pathogen Informatics"/>
            <person name="Doyle S."/>
        </authorList>
    </citation>
    <scope>NUCLEOTIDE SEQUENCE [LARGE SCALE GENOMIC DNA]</scope>
    <source>
        <strain evidence="2 3">NCTC8261</strain>
    </source>
</reference>
<feature type="domain" description="dUTPase-like" evidence="1">
    <location>
        <begin position="1"/>
        <end position="34"/>
    </location>
</feature>